<dbReference type="EMBL" id="NFLC01000016">
    <property type="protein sequence ID" value="OUQ09837.1"/>
    <property type="molecule type" value="Genomic_DNA"/>
</dbReference>
<evidence type="ECO:0000256" key="7">
    <source>
        <dbReference type="ARBA" id="ARBA00023136"/>
    </source>
</evidence>
<dbReference type="GO" id="GO:0005886">
    <property type="term" value="C:plasma membrane"/>
    <property type="evidence" value="ECO:0007669"/>
    <property type="project" value="UniProtKB-SubCell"/>
</dbReference>
<feature type="transmembrane region" description="Helical" evidence="8">
    <location>
        <begin position="52"/>
        <end position="72"/>
    </location>
</feature>
<sequence>MNDKQISTLEKIVSTVVDILLGILVIIVIIVMGEAIYSIFQQVVPLKSTNSLYYLIEEVATLFILLEIILMLLRYVRDDHHIPVRYLVLISITAILRQLLLTHGSGLETLFMAFAILVLVIVLYILEHLKSFKPEILVKQMIAKMKKEEKE</sequence>
<evidence type="ECO:0000256" key="3">
    <source>
        <dbReference type="ARBA" id="ARBA00021903"/>
    </source>
</evidence>
<dbReference type="PANTHER" id="PTHR37819:SF1">
    <property type="entry name" value="PROTEIN PSIE"/>
    <property type="match status" value="1"/>
</dbReference>
<evidence type="ECO:0000256" key="8">
    <source>
        <dbReference type="SAM" id="Phobius"/>
    </source>
</evidence>
<organism evidence="9 10">
    <name type="scientific">Enterococcus cecorum</name>
    <dbReference type="NCBI Taxonomy" id="44008"/>
    <lineage>
        <taxon>Bacteria</taxon>
        <taxon>Bacillati</taxon>
        <taxon>Bacillota</taxon>
        <taxon>Bacilli</taxon>
        <taxon>Lactobacillales</taxon>
        <taxon>Enterococcaceae</taxon>
        <taxon>Enterococcus</taxon>
    </lineage>
</organism>
<name>A0A1Y4QX12_9ENTE</name>
<dbReference type="InterPro" id="IPR020948">
    <property type="entry name" value="P_starv_induced_PsiE-like"/>
</dbReference>
<dbReference type="GO" id="GO:0016036">
    <property type="term" value="P:cellular response to phosphate starvation"/>
    <property type="evidence" value="ECO:0007669"/>
    <property type="project" value="InterPro"/>
</dbReference>
<keyword evidence="6 8" id="KW-1133">Transmembrane helix</keyword>
<comment type="caution">
    <text evidence="9">The sequence shown here is derived from an EMBL/GenBank/DDBJ whole genome shotgun (WGS) entry which is preliminary data.</text>
</comment>
<feature type="transmembrane region" description="Helical" evidence="8">
    <location>
        <begin position="12"/>
        <end position="40"/>
    </location>
</feature>
<dbReference type="RefSeq" id="WP_087215463.1">
    <property type="nucleotide sequence ID" value="NZ_JAXOGF010000045.1"/>
</dbReference>
<comment type="similarity">
    <text evidence="2">Belongs to the PsiE family.</text>
</comment>
<evidence type="ECO:0000256" key="6">
    <source>
        <dbReference type="ARBA" id="ARBA00022989"/>
    </source>
</evidence>
<dbReference type="Proteomes" id="UP000196074">
    <property type="component" value="Unassembled WGS sequence"/>
</dbReference>
<evidence type="ECO:0000256" key="4">
    <source>
        <dbReference type="ARBA" id="ARBA00022475"/>
    </source>
</evidence>
<evidence type="ECO:0000313" key="9">
    <source>
        <dbReference type="EMBL" id="OUQ09837.1"/>
    </source>
</evidence>
<reference evidence="10" key="1">
    <citation type="submission" date="2017-04" db="EMBL/GenBank/DDBJ databases">
        <title>Function of individual gut microbiota members based on whole genome sequencing of pure cultures obtained from chicken caecum.</title>
        <authorList>
            <person name="Medvecky M."/>
            <person name="Cejkova D."/>
            <person name="Polansky O."/>
            <person name="Karasova D."/>
            <person name="Kubasova T."/>
            <person name="Cizek A."/>
            <person name="Rychlik I."/>
        </authorList>
    </citation>
    <scope>NUCLEOTIDE SEQUENCE [LARGE SCALE GENOMIC DNA]</scope>
    <source>
        <strain evidence="10">An144</strain>
    </source>
</reference>
<feature type="transmembrane region" description="Helical" evidence="8">
    <location>
        <begin position="107"/>
        <end position="126"/>
    </location>
</feature>
<gene>
    <name evidence="9" type="ORF">B5E88_08720</name>
</gene>
<feature type="transmembrane region" description="Helical" evidence="8">
    <location>
        <begin position="84"/>
        <end position="101"/>
    </location>
</feature>
<dbReference type="InterPro" id="IPR009315">
    <property type="entry name" value="P_starv_induced_PsiE"/>
</dbReference>
<keyword evidence="4" id="KW-1003">Cell membrane</keyword>
<protein>
    <recommendedName>
        <fullName evidence="3">Protein PsiE</fullName>
    </recommendedName>
</protein>
<dbReference type="AlphaFoldDB" id="A0A1Y4QX12"/>
<evidence type="ECO:0000256" key="5">
    <source>
        <dbReference type="ARBA" id="ARBA00022692"/>
    </source>
</evidence>
<dbReference type="Pfam" id="PF06146">
    <property type="entry name" value="PsiE"/>
    <property type="match status" value="1"/>
</dbReference>
<keyword evidence="5 8" id="KW-0812">Transmembrane</keyword>
<dbReference type="PANTHER" id="PTHR37819">
    <property type="entry name" value="PROTEIN PSIE"/>
    <property type="match status" value="1"/>
</dbReference>
<evidence type="ECO:0000256" key="2">
    <source>
        <dbReference type="ARBA" id="ARBA00005632"/>
    </source>
</evidence>
<evidence type="ECO:0000256" key="1">
    <source>
        <dbReference type="ARBA" id="ARBA00004429"/>
    </source>
</evidence>
<evidence type="ECO:0000313" key="10">
    <source>
        <dbReference type="Proteomes" id="UP000196074"/>
    </source>
</evidence>
<proteinExistence type="inferred from homology"/>
<keyword evidence="7 8" id="KW-0472">Membrane</keyword>
<accession>A0A1Y4QX12</accession>
<comment type="subcellular location">
    <subcellularLocation>
        <location evidence="1">Cell inner membrane</location>
        <topology evidence="1">Multi-pass membrane protein</topology>
    </subcellularLocation>
</comment>